<keyword evidence="9" id="KW-0175">Coiled coil</keyword>
<feature type="region of interest" description="Disordered" evidence="10">
    <location>
        <begin position="437"/>
        <end position="515"/>
    </location>
</feature>
<dbReference type="InterPro" id="IPR036443">
    <property type="entry name" value="Znf_RanBP2_sf"/>
</dbReference>
<protein>
    <submittedName>
        <fullName evidence="14">Ubiquitin-protein transferase</fullName>
    </submittedName>
</protein>
<dbReference type="PROSITE" id="PS51873">
    <property type="entry name" value="TRIAD"/>
    <property type="match status" value="1"/>
</dbReference>
<evidence type="ECO:0000259" key="11">
    <source>
        <dbReference type="PROSITE" id="PS50089"/>
    </source>
</evidence>
<keyword evidence="2 14" id="KW-0808">Transferase</keyword>
<dbReference type="InterPro" id="IPR044066">
    <property type="entry name" value="TRIAD_supradom"/>
</dbReference>
<keyword evidence="4" id="KW-0677">Repeat</keyword>
<feature type="region of interest" description="Disordered" evidence="10">
    <location>
        <begin position="237"/>
        <end position="257"/>
    </location>
</feature>
<dbReference type="InterPro" id="IPR001876">
    <property type="entry name" value="Znf_RanBP2"/>
</dbReference>
<dbReference type="EMBL" id="ASGP02000001">
    <property type="protein sequence ID" value="KAH9528636.1"/>
    <property type="molecule type" value="Genomic_DNA"/>
</dbReference>
<dbReference type="SUPFAM" id="SSF90209">
    <property type="entry name" value="Ran binding protein zinc finger-like"/>
    <property type="match status" value="1"/>
</dbReference>
<evidence type="ECO:0000313" key="15">
    <source>
        <dbReference type="Proteomes" id="UP000790347"/>
    </source>
</evidence>
<feature type="region of interest" description="Disordered" evidence="10">
    <location>
        <begin position="152"/>
        <end position="193"/>
    </location>
</feature>
<dbReference type="PROSITE" id="PS01358">
    <property type="entry name" value="ZF_RANBP2_1"/>
    <property type="match status" value="1"/>
</dbReference>
<feature type="compositionally biased region" description="Polar residues" evidence="10">
    <location>
        <begin position="1390"/>
        <end position="1401"/>
    </location>
</feature>
<proteinExistence type="inferred from homology"/>
<evidence type="ECO:0000259" key="13">
    <source>
        <dbReference type="PROSITE" id="PS51873"/>
    </source>
</evidence>
<evidence type="ECO:0000256" key="3">
    <source>
        <dbReference type="ARBA" id="ARBA00022723"/>
    </source>
</evidence>
<dbReference type="GO" id="GO:0071797">
    <property type="term" value="C:LUBAC complex"/>
    <property type="evidence" value="ECO:0007669"/>
    <property type="project" value="InterPro"/>
</dbReference>
<feature type="compositionally biased region" description="Low complexity" evidence="10">
    <location>
        <begin position="566"/>
        <end position="577"/>
    </location>
</feature>
<feature type="region of interest" description="Disordered" evidence="10">
    <location>
        <begin position="640"/>
        <end position="659"/>
    </location>
</feature>
<dbReference type="GO" id="GO:0070530">
    <property type="term" value="F:K63-linked polyubiquitin modification-dependent protein binding"/>
    <property type="evidence" value="ECO:0007669"/>
    <property type="project" value="TreeGrafter"/>
</dbReference>
<dbReference type="InterPro" id="IPR047542">
    <property type="entry name" value="Rcat_RBR_RNF31-like"/>
</dbReference>
<dbReference type="Pfam" id="PF22191">
    <property type="entry name" value="IBR_1"/>
    <property type="match status" value="1"/>
</dbReference>
<feature type="region of interest" description="Disordered" evidence="10">
    <location>
        <begin position="72"/>
        <end position="91"/>
    </location>
</feature>
<comment type="similarity">
    <text evidence="1">Belongs to the RBR family.</text>
</comment>
<evidence type="ECO:0000313" key="14">
    <source>
        <dbReference type="EMBL" id="KAH9528636.1"/>
    </source>
</evidence>
<dbReference type="Gene3D" id="3.30.40.10">
    <property type="entry name" value="Zinc/RING finger domain, C3HC4 (zinc finger)"/>
    <property type="match status" value="1"/>
</dbReference>
<evidence type="ECO:0000259" key="12">
    <source>
        <dbReference type="PROSITE" id="PS50199"/>
    </source>
</evidence>
<dbReference type="InterPro" id="IPR032065">
    <property type="entry name" value="RNF31-UBA"/>
</dbReference>
<feature type="compositionally biased region" description="Low complexity" evidence="10">
    <location>
        <begin position="456"/>
        <end position="470"/>
    </location>
</feature>
<dbReference type="GO" id="GO:0008270">
    <property type="term" value="F:zinc ion binding"/>
    <property type="evidence" value="ECO:0007669"/>
    <property type="project" value="UniProtKB-KW"/>
</dbReference>
<dbReference type="PANTHER" id="PTHR16004">
    <property type="entry name" value="RING FINGER PROTEIN 31-RELATED"/>
    <property type="match status" value="1"/>
</dbReference>
<feature type="region of interest" description="Disordered" evidence="10">
    <location>
        <begin position="1377"/>
        <end position="1401"/>
    </location>
</feature>
<dbReference type="Gene3D" id="6.10.140.1100">
    <property type="match status" value="1"/>
</dbReference>
<dbReference type="GO" id="GO:0036435">
    <property type="term" value="F:K48-linked polyubiquitin modification-dependent protein binding"/>
    <property type="evidence" value="ECO:0007669"/>
    <property type="project" value="TreeGrafter"/>
</dbReference>
<feature type="compositionally biased region" description="Polar residues" evidence="10">
    <location>
        <begin position="237"/>
        <end position="246"/>
    </location>
</feature>
<dbReference type="Proteomes" id="UP000790347">
    <property type="component" value="Unassembled WGS sequence"/>
</dbReference>
<feature type="compositionally biased region" description="Polar residues" evidence="10">
    <location>
        <begin position="152"/>
        <end position="178"/>
    </location>
</feature>
<dbReference type="PROSITE" id="PS50199">
    <property type="entry name" value="ZF_RANBP2_2"/>
    <property type="match status" value="1"/>
</dbReference>
<dbReference type="Pfam" id="PF18091">
    <property type="entry name" value="E3_UbLigase_RBR"/>
    <property type="match status" value="1"/>
</dbReference>
<dbReference type="Gene3D" id="2.30.30.380">
    <property type="entry name" value="Zn-finger domain of Sec23/24"/>
    <property type="match status" value="1"/>
</dbReference>
<keyword evidence="15" id="KW-1185">Reference proteome</keyword>
<dbReference type="GO" id="GO:1990450">
    <property type="term" value="F:linear polyubiquitin binding"/>
    <property type="evidence" value="ECO:0007669"/>
    <property type="project" value="TreeGrafter"/>
</dbReference>
<keyword evidence="5 8" id="KW-0863">Zinc-finger</keyword>
<dbReference type="PROSITE" id="PS50089">
    <property type="entry name" value="ZF_RING_2"/>
    <property type="match status" value="1"/>
</dbReference>
<feature type="domain" description="RING-type" evidence="13">
    <location>
        <begin position="1612"/>
        <end position="1800"/>
    </location>
</feature>
<accession>A0A922IE02</accession>
<dbReference type="GO" id="GO:0097039">
    <property type="term" value="P:protein linear polyubiquitination"/>
    <property type="evidence" value="ECO:0007669"/>
    <property type="project" value="TreeGrafter"/>
</dbReference>
<gene>
    <name evidence="14" type="primary">RNF31</name>
    <name evidence="14" type="ORF">DERF_002558</name>
</gene>
<evidence type="ECO:0000256" key="7">
    <source>
        <dbReference type="ARBA" id="ARBA00022833"/>
    </source>
</evidence>
<evidence type="ECO:0000256" key="5">
    <source>
        <dbReference type="ARBA" id="ARBA00022771"/>
    </source>
</evidence>
<feature type="compositionally biased region" description="Low complexity" evidence="10">
    <location>
        <begin position="75"/>
        <end position="86"/>
    </location>
</feature>
<feature type="coiled-coil region" evidence="9">
    <location>
        <begin position="1088"/>
        <end position="1115"/>
    </location>
</feature>
<sequence>MAAANTTMIRVPYAINCSLCGCNGASVRCSKCNSMAFCIGCDDMYHRHPKRRTHLRQAVALEYIQLLEKSKQQEQKSLPQPPQQQSMNKCETTNSLYPWRITRTLPRNPDSLWEDYGNGHPSKMPIPPPRRKKKNLFISGIKDTLRKWVNQPVQSTCEQQQQQSHNYQPNGHRMSTPNSSSSSSSAFRPLPQTPATDELYANMRKHSLQPQQKQQQQQQPPVNIRMLKTRQFATTSTIDLSNSGNGHNHHVEKLTKRSSLPRKNFSYQDLEFFGGENQQQESSIFSCNHHHHHSHHGGSTQSLYPSCPMNYCSIQCNHCSYHQPNLCYGCNSCCNHRWSTNSMEELRRNSNHHDVDDDNDDDGDFETDDEDDMMIMRMVNNDDGRLSSIGLSRETKNRIRRARMKRSQSTYTMYGVGNHNYDDDEQQQQQFPTDLRHNKIGYSNRSPSIIRANKFPTSSSPTPSLKSVKSFSDRYRYSDSISDSSSSSQSRNKVNPIAKTNIDAKISPNDDEEEELVTESGQWSCRFCTFVNDSGRNVCEICCKTRISSNSEQIHSNKQKVSLVMNEKTTNSSTTETEIQKQRDHQQPPPPPPTKTQEQEIIFDESFVREQIEIEKELQKRKENELKVVEENKKLEINDQDLSASKKSNEKESTNTNQSIAADDNECKELDNHEKIVAKMIEEKISEQFDKLKLTPPAATVPVDNNQNVTPINNSTTTMAMMNVPISNANPCTASMMVPPNFSQNNSIQNNPQQFYPLNNQWSNNSTPLPNFNMNNGGGFIHPRTPSSSSSNSTASMFGYNGLNNYPQPIINPMMVMDHPQSSFNHHQQNPDSCSQISMNRFSSFDDLQSLSSVTSSSLFYPDSNLCCTTKQKQQQHKSMINSSRQMIQTLREAEKKGYTADDLEAAIQFSPVSPLEWLEKNWKNLYETVMTMSNNQIVELERTNGNKMPNFIMITEKDAKTALRLCKGNLWQSIEKCVQRHRENKLFNNDTANNNNVINKNLPSKSEFFAMKVTGLGSGRANNDANHVLIDNEDNDDGNEFQKSFANETQEFNYSEHSKLPMEEFLASQESMMDRNELLDFYLQNIKNSKNLDYNELETLIMNWQQEKASFDRERQQSRIREKEREKMQKIIDVQKRISGGSGGGYLSDGTTTEEELDREVARVFQNRRLSQSMMETIDSDRTPTFTQEMDLFTMSSPGTSGTQNIRPQSQIKQRIESKLNEFAAKHSGTATTLSSRTNSIISTNDDENITTPIQQLQQQVELSPISISDNSDENFIDAVAEIVESSTSPSSSAKSTEKIVNTPKPLKAQIVVDEIFNFMAKTQQLSNVCEKHQTGIAVVKIAPAKALDQIITTNQNDLKIISSVKHTNACVPMSTGEPMVIKPPPPVTKSNPVETTTSSLSIKEQLKIKKIRLSSSKSLSLTELSSSSSSSFTMDNQENANCIPHEPVFSKCRGCDKLQRAYLMMNSETNLSRLIYDDDVNEQNKHQQQQNQTKRIKIKLTPKQRQQIKEEMTKNVFKLHKSESIESYLAANNNYDDDEKLRKEGARKFLVKKLQKSIESLNSKTIKMNNDDDDDDNLIQPITGPSSSLSLIGKSPVDDQYSYEFQWARTELECELCTTIMPIQDIVVMIACTHYACRDCMKNYLTIQIRERQRLVITCPFCNEPDISADQDEQVFEYLAIFDPFIRHIIDADIYELFQRKMRDRALMRDPNFMWCVKCSSGFIVPNPKALTVICPDCQCPNCHFRYQLAKGGCMHFRCTQCSFDFCGGCYRPFKLGSRCFRAKLCERLGLHAHHPRNCLFYLRDKDIGDLQKLLDQNNIEYKTNDGDVDHGANNNNNNNKTTTMTIQYHDVKLHYKEYLGNLIYRNQIDPIPILTESELELTLKRENIRIPSKIRGEDYIGKLKEVWFFLIDLLKIM</sequence>
<dbReference type="CDD" id="cd19815">
    <property type="entry name" value="Bbox1_HOIP"/>
    <property type="match status" value="1"/>
</dbReference>
<feature type="domain" description="RING-type" evidence="11">
    <location>
        <begin position="1616"/>
        <end position="1665"/>
    </location>
</feature>
<evidence type="ECO:0000256" key="8">
    <source>
        <dbReference type="PROSITE-ProRule" id="PRU00322"/>
    </source>
</evidence>
<dbReference type="SMART" id="SM00547">
    <property type="entry name" value="ZnF_RBZ"/>
    <property type="match status" value="1"/>
</dbReference>
<feature type="region of interest" description="Disordered" evidence="10">
    <location>
        <begin position="112"/>
        <end position="133"/>
    </location>
</feature>
<evidence type="ECO:0000256" key="6">
    <source>
        <dbReference type="ARBA" id="ARBA00022786"/>
    </source>
</evidence>
<evidence type="ECO:0000256" key="10">
    <source>
        <dbReference type="SAM" id="MobiDB-lite"/>
    </source>
</evidence>
<dbReference type="InterPro" id="IPR001841">
    <property type="entry name" value="Znf_RING"/>
</dbReference>
<comment type="caution">
    <text evidence="14">The sequence shown here is derived from an EMBL/GenBank/DDBJ whole genome shotgun (WGS) entry which is preliminary data.</text>
</comment>
<keyword evidence="3" id="KW-0479">Metal-binding</keyword>
<feature type="compositionally biased region" description="Low complexity" evidence="10">
    <location>
        <begin position="478"/>
        <end position="491"/>
    </location>
</feature>
<feature type="region of interest" description="Disordered" evidence="10">
    <location>
        <begin position="553"/>
        <end position="598"/>
    </location>
</feature>
<feature type="domain" description="RanBP2-type" evidence="12">
    <location>
        <begin position="519"/>
        <end position="548"/>
    </location>
</feature>
<reference evidence="14" key="2">
    <citation type="journal article" date="2022" name="Res Sq">
        <title>Comparative Genomics Reveals Insights into the Divergent Evolution of Astigmatic Mites and Household Pest Adaptations.</title>
        <authorList>
            <person name="Xiong Q."/>
            <person name="Wan A.T.-Y."/>
            <person name="Liu X.-Y."/>
            <person name="Fung C.S.-H."/>
            <person name="Xiao X."/>
            <person name="Malainual N."/>
            <person name="Hou J."/>
            <person name="Wang L."/>
            <person name="Wang M."/>
            <person name="Yang K."/>
            <person name="Cui Y."/>
            <person name="Leung E."/>
            <person name="Nong W."/>
            <person name="Shin S.-K."/>
            <person name="Au S."/>
            <person name="Jeong K.Y."/>
            <person name="Chew F.T."/>
            <person name="Hui J."/>
            <person name="Leung T.F."/>
            <person name="Tungtrongchitr A."/>
            <person name="Zhong N."/>
            <person name="Liu Z."/>
            <person name="Tsui S."/>
        </authorList>
    </citation>
    <scope>NUCLEOTIDE SEQUENCE</scope>
    <source>
        <strain evidence="14">Derf</strain>
        <tissue evidence="14">Whole organism</tissue>
    </source>
</reference>
<keyword evidence="6" id="KW-0833">Ubl conjugation pathway</keyword>
<evidence type="ECO:0000256" key="9">
    <source>
        <dbReference type="SAM" id="Coils"/>
    </source>
</evidence>
<dbReference type="PANTHER" id="PTHR16004:SF2">
    <property type="entry name" value="E3 UBIQUITIN-PROTEIN LIGASE LUBEL"/>
    <property type="match status" value="1"/>
</dbReference>
<organism evidence="14 15">
    <name type="scientific">Dermatophagoides farinae</name>
    <name type="common">American house dust mite</name>
    <dbReference type="NCBI Taxonomy" id="6954"/>
    <lineage>
        <taxon>Eukaryota</taxon>
        <taxon>Metazoa</taxon>
        <taxon>Ecdysozoa</taxon>
        <taxon>Arthropoda</taxon>
        <taxon>Chelicerata</taxon>
        <taxon>Arachnida</taxon>
        <taxon>Acari</taxon>
        <taxon>Acariformes</taxon>
        <taxon>Sarcoptiformes</taxon>
        <taxon>Astigmata</taxon>
        <taxon>Psoroptidia</taxon>
        <taxon>Analgoidea</taxon>
        <taxon>Pyroglyphidae</taxon>
        <taxon>Dermatophagoidinae</taxon>
        <taxon>Dermatophagoides</taxon>
    </lineage>
</organism>
<name>A0A922IE02_DERFA</name>
<evidence type="ECO:0000256" key="4">
    <source>
        <dbReference type="ARBA" id="ARBA00022737"/>
    </source>
</evidence>
<keyword evidence="7" id="KW-0862">Zinc</keyword>
<dbReference type="SUPFAM" id="SSF57850">
    <property type="entry name" value="RING/U-box"/>
    <property type="match status" value="1"/>
</dbReference>
<dbReference type="Pfam" id="PF16678">
    <property type="entry name" value="UBA_HOIP"/>
    <property type="match status" value="1"/>
</dbReference>
<evidence type="ECO:0000256" key="2">
    <source>
        <dbReference type="ARBA" id="ARBA00022679"/>
    </source>
</evidence>
<dbReference type="InterPro" id="IPR026254">
    <property type="entry name" value="RNF31-like"/>
</dbReference>
<dbReference type="InterPro" id="IPR041031">
    <property type="entry name" value="RNF31_C"/>
</dbReference>
<dbReference type="InterPro" id="IPR013083">
    <property type="entry name" value="Znf_RING/FYVE/PHD"/>
</dbReference>
<dbReference type="Gene3D" id="1.10.8.10">
    <property type="entry name" value="DNA helicase RuvA subunit, C-terminal domain"/>
    <property type="match status" value="1"/>
</dbReference>
<dbReference type="CDD" id="cd20351">
    <property type="entry name" value="Rcat_RBR_HOIP"/>
    <property type="match status" value="1"/>
</dbReference>
<dbReference type="GO" id="GO:0061630">
    <property type="term" value="F:ubiquitin protein ligase activity"/>
    <property type="evidence" value="ECO:0007669"/>
    <property type="project" value="TreeGrafter"/>
</dbReference>
<dbReference type="InterPro" id="IPR047543">
    <property type="entry name" value="Bbox1_RNF31-like"/>
</dbReference>
<reference evidence="14" key="1">
    <citation type="submission" date="2013-05" db="EMBL/GenBank/DDBJ databases">
        <authorList>
            <person name="Yim A.K.Y."/>
            <person name="Chan T.F."/>
            <person name="Ji K.M."/>
            <person name="Liu X.Y."/>
            <person name="Zhou J.W."/>
            <person name="Li R.Q."/>
            <person name="Yang K.Y."/>
            <person name="Li J."/>
            <person name="Li M."/>
            <person name="Law P.T.W."/>
            <person name="Wu Y.L."/>
            <person name="Cai Z.L."/>
            <person name="Qin H."/>
            <person name="Bao Y."/>
            <person name="Leung R.K.K."/>
            <person name="Ng P.K.S."/>
            <person name="Zou J."/>
            <person name="Zhong X.J."/>
            <person name="Ran P.X."/>
            <person name="Zhong N.S."/>
            <person name="Liu Z.G."/>
            <person name="Tsui S.K.W."/>
        </authorList>
    </citation>
    <scope>NUCLEOTIDE SEQUENCE</scope>
    <source>
        <strain evidence="14">Derf</strain>
        <tissue evidence="14">Whole organism</tissue>
    </source>
</reference>
<evidence type="ECO:0000256" key="1">
    <source>
        <dbReference type="ARBA" id="ARBA00008278"/>
    </source>
</evidence>